<dbReference type="EMBL" id="LWCS01000023">
    <property type="protein sequence ID" value="OAN37994.1"/>
    <property type="molecule type" value="Genomic_DNA"/>
</dbReference>
<dbReference type="GO" id="GO:0003677">
    <property type="term" value="F:DNA binding"/>
    <property type="evidence" value="ECO:0007669"/>
    <property type="project" value="UniProtKB-UniRule"/>
</dbReference>
<dbReference type="RefSeq" id="WP_064282197.1">
    <property type="nucleotide sequence ID" value="NZ_LWCS01000023.1"/>
</dbReference>
<keyword evidence="3" id="KW-0804">Transcription</keyword>
<sequence length="204" mass="21510">MSAEQRHAGGRPRAFDEGRALDRAIEVFWRLGYEGASLAELTHAMGINKPSLYAAYGSKEELFARALQRYGGSYHEHLNELLAHPRAYDVIESYLRATAKAVRAGILPGCLSIQGGLSCAPDNARIPQLLADYRRGIEDAVAKALAATEDAPGLDTTALAGYAVTIGQGLAVDAAAGVPQARLDAVVDVALAGLATSLPRRAQG</sequence>
<evidence type="ECO:0000256" key="2">
    <source>
        <dbReference type="ARBA" id="ARBA00023125"/>
    </source>
</evidence>
<dbReference type="InterPro" id="IPR001647">
    <property type="entry name" value="HTH_TetR"/>
</dbReference>
<comment type="caution">
    <text evidence="6">The sequence shown here is derived from an EMBL/GenBank/DDBJ whole genome shotgun (WGS) entry which is preliminary data.</text>
</comment>
<protein>
    <recommendedName>
        <fullName evidence="5">HTH tetR-type domain-containing protein</fullName>
    </recommendedName>
</protein>
<reference evidence="6 7" key="1">
    <citation type="submission" date="2016-04" db="EMBL/GenBank/DDBJ databases">
        <title>Draft Genome Sequences of Staphylococcus capitis Strain H36, S. capitis Strain H65, S. cohnii Strain H62, S. hominis Strain H69, Mycobacterium iranicum Strain H39, Plantibacter sp. Strain H53, Pseudomonas oryzihabitans Strain H72, and Microbacterium sp. Strain H83, isolated from residential settings.</title>
        <authorList>
            <person name="Lymperopoulou D."/>
            <person name="Adams R.I."/>
            <person name="Lindow S."/>
            <person name="Coil D.A."/>
            <person name="Jospin G."/>
            <person name="Eisen J.A."/>
        </authorList>
    </citation>
    <scope>NUCLEOTIDE SEQUENCE [LARGE SCALE GENOMIC DNA]</scope>
    <source>
        <strain evidence="6 7">H39</strain>
    </source>
</reference>
<dbReference type="SUPFAM" id="SSF46689">
    <property type="entry name" value="Homeodomain-like"/>
    <property type="match status" value="1"/>
</dbReference>
<dbReference type="InterPro" id="IPR009057">
    <property type="entry name" value="Homeodomain-like_sf"/>
</dbReference>
<dbReference type="Pfam" id="PF00440">
    <property type="entry name" value="TetR_N"/>
    <property type="match status" value="1"/>
</dbReference>
<evidence type="ECO:0000256" key="4">
    <source>
        <dbReference type="PROSITE-ProRule" id="PRU00335"/>
    </source>
</evidence>
<dbReference type="SUPFAM" id="SSF48498">
    <property type="entry name" value="Tetracyclin repressor-like, C-terminal domain"/>
    <property type="match status" value="1"/>
</dbReference>
<proteinExistence type="predicted"/>
<keyword evidence="2 4" id="KW-0238">DNA-binding</keyword>
<gene>
    <name evidence="6" type="ORF">A4X20_20585</name>
</gene>
<dbReference type="Gene3D" id="1.10.10.60">
    <property type="entry name" value="Homeodomain-like"/>
    <property type="match status" value="1"/>
</dbReference>
<dbReference type="InterPro" id="IPR036271">
    <property type="entry name" value="Tet_transcr_reg_TetR-rel_C_sf"/>
</dbReference>
<dbReference type="AlphaFoldDB" id="A0A178LW17"/>
<feature type="domain" description="HTH tetR-type" evidence="5">
    <location>
        <begin position="14"/>
        <end position="74"/>
    </location>
</feature>
<dbReference type="PANTHER" id="PTHR47506">
    <property type="entry name" value="TRANSCRIPTIONAL REGULATORY PROTEIN"/>
    <property type="match status" value="1"/>
</dbReference>
<organism evidence="6 7">
    <name type="scientific">Mycolicibacterium iranicum</name>
    <name type="common">Mycobacterium iranicum</name>
    <dbReference type="NCBI Taxonomy" id="912594"/>
    <lineage>
        <taxon>Bacteria</taxon>
        <taxon>Bacillati</taxon>
        <taxon>Actinomycetota</taxon>
        <taxon>Actinomycetes</taxon>
        <taxon>Mycobacteriales</taxon>
        <taxon>Mycobacteriaceae</taxon>
        <taxon>Mycolicibacterium</taxon>
    </lineage>
</organism>
<evidence type="ECO:0000313" key="7">
    <source>
        <dbReference type="Proteomes" id="UP000078396"/>
    </source>
</evidence>
<dbReference type="OrthoDB" id="9805134at2"/>
<feature type="DNA-binding region" description="H-T-H motif" evidence="4">
    <location>
        <begin position="37"/>
        <end position="56"/>
    </location>
</feature>
<evidence type="ECO:0000256" key="3">
    <source>
        <dbReference type="ARBA" id="ARBA00023163"/>
    </source>
</evidence>
<accession>A0A178LW17</accession>
<dbReference type="Gene3D" id="1.10.357.10">
    <property type="entry name" value="Tetracycline Repressor, domain 2"/>
    <property type="match status" value="1"/>
</dbReference>
<dbReference type="Proteomes" id="UP000078396">
    <property type="component" value="Unassembled WGS sequence"/>
</dbReference>
<dbReference type="PANTHER" id="PTHR47506:SF1">
    <property type="entry name" value="HTH-TYPE TRANSCRIPTIONAL REGULATOR YJDC"/>
    <property type="match status" value="1"/>
</dbReference>
<evidence type="ECO:0000259" key="5">
    <source>
        <dbReference type="PROSITE" id="PS50977"/>
    </source>
</evidence>
<name>A0A178LW17_MYCIR</name>
<dbReference type="PROSITE" id="PS50977">
    <property type="entry name" value="HTH_TETR_2"/>
    <property type="match status" value="1"/>
</dbReference>
<keyword evidence="1" id="KW-0805">Transcription regulation</keyword>
<evidence type="ECO:0000313" key="6">
    <source>
        <dbReference type="EMBL" id="OAN37994.1"/>
    </source>
</evidence>
<evidence type="ECO:0000256" key="1">
    <source>
        <dbReference type="ARBA" id="ARBA00023015"/>
    </source>
</evidence>